<reference evidence="2 3" key="1">
    <citation type="submission" date="2023-01" db="EMBL/GenBank/DDBJ databases">
        <title>Analysis of 21 Apiospora genomes using comparative genomics revels a genus with tremendous synthesis potential of carbohydrate active enzymes and secondary metabolites.</title>
        <authorList>
            <person name="Sorensen T."/>
        </authorList>
    </citation>
    <scope>NUCLEOTIDE SEQUENCE [LARGE SCALE GENOMIC DNA]</scope>
    <source>
        <strain evidence="2 3">CBS 33761</strain>
    </source>
</reference>
<gene>
    <name evidence="2" type="ORF">PG993_005812</name>
</gene>
<evidence type="ECO:0000313" key="3">
    <source>
        <dbReference type="Proteomes" id="UP001444661"/>
    </source>
</evidence>
<dbReference type="Proteomes" id="UP001444661">
    <property type="component" value="Unassembled WGS sequence"/>
</dbReference>
<sequence>MLLLFPFPKPLQGCHTSHHILASSTNLDTTKACEHSSISIKNTAVPGTDDVQKAILQQCVPGRKLPYKQFPHPPRPPTPGPQPRPGPLGPPRPPEPTPPPSPRRRGGGTTTLARLAAISVLNIKKFRAPIIASSHSDTGAREDPSAHGSVPGGLLQLLILAAIQFLASTAVGSGLLAHKLHYSPSVPHAHVDAVGTAPTSSVTPVADLTVPIC</sequence>
<feature type="compositionally biased region" description="Pro residues" evidence="1">
    <location>
        <begin position="71"/>
        <end position="101"/>
    </location>
</feature>
<dbReference type="EMBL" id="JAQQWK010000004">
    <property type="protein sequence ID" value="KAK8043382.1"/>
    <property type="molecule type" value="Genomic_DNA"/>
</dbReference>
<accession>A0ABR1T9V6</accession>
<evidence type="ECO:0000256" key="1">
    <source>
        <dbReference type="SAM" id="MobiDB-lite"/>
    </source>
</evidence>
<feature type="region of interest" description="Disordered" evidence="1">
    <location>
        <begin position="64"/>
        <end position="108"/>
    </location>
</feature>
<comment type="caution">
    <text evidence="2">The sequence shown here is derived from an EMBL/GenBank/DDBJ whole genome shotgun (WGS) entry which is preliminary data.</text>
</comment>
<evidence type="ECO:0000313" key="2">
    <source>
        <dbReference type="EMBL" id="KAK8043382.1"/>
    </source>
</evidence>
<keyword evidence="3" id="KW-1185">Reference proteome</keyword>
<organism evidence="2 3">
    <name type="scientific">Apiospora rasikravindrae</name>
    <dbReference type="NCBI Taxonomy" id="990691"/>
    <lineage>
        <taxon>Eukaryota</taxon>
        <taxon>Fungi</taxon>
        <taxon>Dikarya</taxon>
        <taxon>Ascomycota</taxon>
        <taxon>Pezizomycotina</taxon>
        <taxon>Sordariomycetes</taxon>
        <taxon>Xylariomycetidae</taxon>
        <taxon>Amphisphaeriales</taxon>
        <taxon>Apiosporaceae</taxon>
        <taxon>Apiospora</taxon>
    </lineage>
</organism>
<protein>
    <submittedName>
        <fullName evidence="2">Uncharacterized protein</fullName>
    </submittedName>
</protein>
<proteinExistence type="predicted"/>
<name>A0ABR1T9V6_9PEZI</name>